<dbReference type="GO" id="GO:0005506">
    <property type="term" value="F:iron ion binding"/>
    <property type="evidence" value="ECO:0007669"/>
    <property type="project" value="InterPro"/>
</dbReference>
<dbReference type="GO" id="GO:0020037">
    <property type="term" value="F:heme binding"/>
    <property type="evidence" value="ECO:0007669"/>
    <property type="project" value="InterPro"/>
</dbReference>
<protein>
    <submittedName>
        <fullName evidence="8">Cytochrome P450</fullName>
    </submittedName>
</protein>
<evidence type="ECO:0000313" key="8">
    <source>
        <dbReference type="EMBL" id="TLS45761.1"/>
    </source>
</evidence>
<comment type="similarity">
    <text evidence="1 7">Belongs to the cytochrome P450 family.</text>
</comment>
<keyword evidence="3 7" id="KW-0479">Metal-binding</keyword>
<dbReference type="Proteomes" id="UP000305906">
    <property type="component" value="Unassembled WGS sequence"/>
</dbReference>
<dbReference type="Pfam" id="PF00067">
    <property type="entry name" value="p450"/>
    <property type="match status" value="2"/>
</dbReference>
<dbReference type="SUPFAM" id="SSF48264">
    <property type="entry name" value="Cytochrome P450"/>
    <property type="match status" value="1"/>
</dbReference>
<dbReference type="PROSITE" id="PS00086">
    <property type="entry name" value="CYTOCHROME_P450"/>
    <property type="match status" value="1"/>
</dbReference>
<sequence>MALTEPQLTNGVPAPERMELTNPLYVLGSGDAAGDARALQALGPVVPVALPGRVAAWSVNRRDVADELMTHPSMRKNPQHWQALNDGLVPDSWPLLGIITAPTMLNMDGMDHIRLRSLIQKAFTSRPVEALRPRIAEITRKLLDDLAAAGPGTVMDLRSQFAFQLPMRVICELYGVDDPDTRQQLAADSGRLLSSQTPPAERLGAQAAIGAAMAKLVAEKRAAPGGDLTTALINAYDNDDRMSEDELVGTLFLMLIAGHETTQNLLTNAIKNLLEHPAQLDLILEGRASEDPWRGVVEESLRLDAPAATIMFLYPVANVTVAGVTIRAGSPVMIHAAAIGRDDQVFIAPDRFVSGRDNAHQHRAFGHGVHRCLGAHLARLEARIALPALHERFIITPAEKLSELEPLDSLSSNSVARLPVRLRERNPAPK</sequence>
<evidence type="ECO:0000256" key="4">
    <source>
        <dbReference type="ARBA" id="ARBA00023002"/>
    </source>
</evidence>
<name>A0A5R9FQY5_9ACTN</name>
<dbReference type="GO" id="GO:0016705">
    <property type="term" value="F:oxidoreductase activity, acting on paired donors, with incorporation or reduction of molecular oxygen"/>
    <property type="evidence" value="ECO:0007669"/>
    <property type="project" value="InterPro"/>
</dbReference>
<keyword evidence="6 7" id="KW-0503">Monooxygenase</keyword>
<dbReference type="InterPro" id="IPR017972">
    <property type="entry name" value="Cyt_P450_CS"/>
</dbReference>
<dbReference type="PRINTS" id="PR00385">
    <property type="entry name" value="P450"/>
</dbReference>
<organism evidence="8 9">
    <name type="scientific">Streptomyces montanus</name>
    <dbReference type="NCBI Taxonomy" id="2580423"/>
    <lineage>
        <taxon>Bacteria</taxon>
        <taxon>Bacillati</taxon>
        <taxon>Actinomycetota</taxon>
        <taxon>Actinomycetes</taxon>
        <taxon>Kitasatosporales</taxon>
        <taxon>Streptomycetaceae</taxon>
        <taxon>Streptomyces</taxon>
    </lineage>
</organism>
<evidence type="ECO:0000256" key="2">
    <source>
        <dbReference type="ARBA" id="ARBA00022617"/>
    </source>
</evidence>
<dbReference type="InterPro" id="IPR036396">
    <property type="entry name" value="Cyt_P450_sf"/>
</dbReference>
<evidence type="ECO:0000256" key="3">
    <source>
        <dbReference type="ARBA" id="ARBA00022723"/>
    </source>
</evidence>
<evidence type="ECO:0000256" key="1">
    <source>
        <dbReference type="ARBA" id="ARBA00010617"/>
    </source>
</evidence>
<dbReference type="CDD" id="cd11029">
    <property type="entry name" value="CYP107-like"/>
    <property type="match status" value="1"/>
</dbReference>
<reference evidence="8 9" key="1">
    <citation type="submission" date="2019-05" db="EMBL/GenBank/DDBJ databases">
        <title>Streptomyces sp. NEAU-C151, a novel actinomycete isolated from soil.</title>
        <authorList>
            <person name="Han L."/>
            <person name="Jiang H."/>
        </authorList>
    </citation>
    <scope>NUCLEOTIDE SEQUENCE [LARGE SCALE GENOMIC DNA]</scope>
    <source>
        <strain evidence="8 9">NEAU-C151</strain>
    </source>
</reference>
<accession>A0A5R9FQY5</accession>
<keyword evidence="2 7" id="KW-0349">Heme</keyword>
<evidence type="ECO:0000256" key="7">
    <source>
        <dbReference type="RuleBase" id="RU000461"/>
    </source>
</evidence>
<dbReference type="PANTHER" id="PTHR46696:SF1">
    <property type="entry name" value="CYTOCHROME P450 YJIB-RELATED"/>
    <property type="match status" value="1"/>
</dbReference>
<keyword evidence="5 7" id="KW-0408">Iron</keyword>
<keyword evidence="4 7" id="KW-0560">Oxidoreductase</keyword>
<dbReference type="PRINTS" id="PR00359">
    <property type="entry name" value="BP450"/>
</dbReference>
<dbReference type="PANTHER" id="PTHR46696">
    <property type="entry name" value="P450, PUTATIVE (EUROFUNG)-RELATED"/>
    <property type="match status" value="1"/>
</dbReference>
<comment type="caution">
    <text evidence="8">The sequence shown here is derived from an EMBL/GenBank/DDBJ whole genome shotgun (WGS) entry which is preliminary data.</text>
</comment>
<gene>
    <name evidence="8" type="ORF">FE633_13445</name>
</gene>
<evidence type="ECO:0000256" key="6">
    <source>
        <dbReference type="ARBA" id="ARBA00023033"/>
    </source>
</evidence>
<evidence type="ECO:0000313" key="9">
    <source>
        <dbReference type="Proteomes" id="UP000305906"/>
    </source>
</evidence>
<dbReference type="InterPro" id="IPR001128">
    <property type="entry name" value="Cyt_P450"/>
</dbReference>
<dbReference type="EMBL" id="VBZC01000012">
    <property type="protein sequence ID" value="TLS45761.1"/>
    <property type="molecule type" value="Genomic_DNA"/>
</dbReference>
<dbReference type="AlphaFoldDB" id="A0A5R9FQY5"/>
<dbReference type="Gene3D" id="1.10.630.10">
    <property type="entry name" value="Cytochrome P450"/>
    <property type="match status" value="1"/>
</dbReference>
<proteinExistence type="inferred from homology"/>
<dbReference type="InterPro" id="IPR002397">
    <property type="entry name" value="Cyt_P450_B"/>
</dbReference>
<dbReference type="GO" id="GO:0004497">
    <property type="term" value="F:monooxygenase activity"/>
    <property type="evidence" value="ECO:0007669"/>
    <property type="project" value="UniProtKB-KW"/>
</dbReference>
<evidence type="ECO:0000256" key="5">
    <source>
        <dbReference type="ARBA" id="ARBA00023004"/>
    </source>
</evidence>
<dbReference type="FunFam" id="1.10.630.10:FF:000018">
    <property type="entry name" value="Cytochrome P450 monooxygenase"/>
    <property type="match status" value="1"/>
</dbReference>
<keyword evidence="9" id="KW-1185">Reference proteome</keyword>